<accession>A0A2H5EVD0</accession>
<gene>
    <name evidence="2" type="ORF">CX676_03015</name>
</gene>
<reference evidence="2 3" key="1">
    <citation type="journal article" date="2013" name="Antonie Van Leeuwenhoek">
        <title>Paracoccus zhejiangensis sp. nov., isolated from activated sludge in wastewater-treatment system.</title>
        <authorList>
            <person name="Wu Z.G."/>
            <person name="Zhang D.F."/>
            <person name="Liu Y.L."/>
            <person name="Wang F."/>
            <person name="Jiang X."/>
            <person name="Li C."/>
            <person name="Li S.P."/>
            <person name="Hong Q."/>
            <person name="Li W.J."/>
        </authorList>
    </citation>
    <scope>NUCLEOTIDE SEQUENCE [LARGE SCALE GENOMIC DNA]</scope>
    <source>
        <strain evidence="2 3">J6</strain>
    </source>
</reference>
<protein>
    <recommendedName>
        <fullName evidence="1">OLD protein-like TOPRIM domain-containing protein</fullName>
    </recommendedName>
</protein>
<dbReference type="AlphaFoldDB" id="A0A2H5EVD0"/>
<evidence type="ECO:0000313" key="3">
    <source>
        <dbReference type="Proteomes" id="UP000234530"/>
    </source>
</evidence>
<organism evidence="2 3">
    <name type="scientific">Paracoccus zhejiangensis</name>
    <dbReference type="NCBI Taxonomy" id="1077935"/>
    <lineage>
        <taxon>Bacteria</taxon>
        <taxon>Pseudomonadati</taxon>
        <taxon>Pseudomonadota</taxon>
        <taxon>Alphaproteobacteria</taxon>
        <taxon>Rhodobacterales</taxon>
        <taxon>Paracoccaceae</taxon>
        <taxon>Paracoccus</taxon>
    </lineage>
</organism>
<feature type="domain" description="OLD protein-like TOPRIM" evidence="1">
    <location>
        <begin position="38"/>
        <end position="88"/>
    </location>
</feature>
<dbReference type="Pfam" id="PF20469">
    <property type="entry name" value="OLD-like_TOPRIM"/>
    <property type="match status" value="1"/>
</dbReference>
<dbReference type="EMBL" id="CP025430">
    <property type="protein sequence ID" value="AUH63252.1"/>
    <property type="molecule type" value="Genomic_DNA"/>
</dbReference>
<dbReference type="OrthoDB" id="9152042at2"/>
<dbReference type="KEGG" id="pzh:CX676_03015"/>
<proteinExistence type="predicted"/>
<dbReference type="Proteomes" id="UP000234530">
    <property type="component" value="Chromosome"/>
</dbReference>
<evidence type="ECO:0000259" key="1">
    <source>
        <dbReference type="Pfam" id="PF20469"/>
    </source>
</evidence>
<keyword evidence="3" id="KW-1185">Reference proteome</keyword>
<name>A0A2H5EVD0_9RHOB</name>
<dbReference type="InterPro" id="IPR034139">
    <property type="entry name" value="TOPRIM_OLD"/>
</dbReference>
<sequence>MRRAKQSDRALEVLAGYRHGPDAALAAIRAGIAQADAARAIILVEGISDQIAIETLARRCGRDLAAEGVLVFPTGGSGSLRRYLAEFAAAEPRPILAGLFDRDALPLLRRALAAAGLEASESVTGLAELGFHISTRDLEDELIRAIGPARLAALIAAEGEGGALATLGKPAEWRDRPAGDLLHRFLRSKASRSLRYARLIVEALDEDCIPAPLRAVLASV</sequence>
<evidence type="ECO:0000313" key="2">
    <source>
        <dbReference type="EMBL" id="AUH63252.1"/>
    </source>
</evidence>
<dbReference type="RefSeq" id="WP_101751294.1">
    <property type="nucleotide sequence ID" value="NZ_CP025430.1"/>
</dbReference>